<evidence type="ECO:0000313" key="3">
    <source>
        <dbReference type="Proteomes" id="UP001311232"/>
    </source>
</evidence>
<gene>
    <name evidence="2" type="ORF">CRENBAI_006020</name>
</gene>
<proteinExistence type="predicted"/>
<accession>A0AAV9SER8</accession>
<name>A0AAV9SER8_9TELE</name>
<feature type="compositionally biased region" description="Basic and acidic residues" evidence="1">
    <location>
        <begin position="75"/>
        <end position="93"/>
    </location>
</feature>
<feature type="compositionally biased region" description="Polar residues" evidence="1">
    <location>
        <begin position="111"/>
        <end position="128"/>
    </location>
</feature>
<dbReference type="AlphaFoldDB" id="A0AAV9SER8"/>
<feature type="region of interest" description="Disordered" evidence="1">
    <location>
        <begin position="59"/>
        <end position="161"/>
    </location>
</feature>
<feature type="compositionally biased region" description="Basic and acidic residues" evidence="1">
    <location>
        <begin position="129"/>
        <end position="145"/>
    </location>
</feature>
<dbReference type="EMBL" id="JAHHUM010000432">
    <property type="protein sequence ID" value="KAK5619861.1"/>
    <property type="molecule type" value="Genomic_DNA"/>
</dbReference>
<comment type="caution">
    <text evidence="2">The sequence shown here is derived from an EMBL/GenBank/DDBJ whole genome shotgun (WGS) entry which is preliminary data.</text>
</comment>
<reference evidence="2 3" key="1">
    <citation type="submission" date="2021-06" db="EMBL/GenBank/DDBJ databases">
        <authorList>
            <person name="Palmer J.M."/>
        </authorList>
    </citation>
    <scope>NUCLEOTIDE SEQUENCE [LARGE SCALE GENOMIC DNA]</scope>
    <source>
        <strain evidence="2 3">MEX-2019</strain>
        <tissue evidence="2">Muscle</tissue>
    </source>
</reference>
<evidence type="ECO:0000313" key="2">
    <source>
        <dbReference type="EMBL" id="KAK5619861.1"/>
    </source>
</evidence>
<protein>
    <submittedName>
        <fullName evidence="2">Uncharacterized protein</fullName>
    </submittedName>
</protein>
<evidence type="ECO:0000256" key="1">
    <source>
        <dbReference type="SAM" id="MobiDB-lite"/>
    </source>
</evidence>
<dbReference type="Proteomes" id="UP001311232">
    <property type="component" value="Unassembled WGS sequence"/>
</dbReference>
<sequence length="179" mass="19484">MGTKAVRDLAVDGNMMAATPKCSKREGREEIIKAFPAGACPGLAWMTRDGSGTLGMVIPVPSRQDSNQTCWTVGKAERHGGNKQDKNTKEKGDNLFPLTYMSKDWEPCGSGSPQRPETELPSSPGCSQDQRDKGRGRKELMKGRDSSGSLRTSRHLPSKLPLSNLLRLANYQHGISPES</sequence>
<keyword evidence="3" id="KW-1185">Reference proteome</keyword>
<organism evidence="2 3">
    <name type="scientific">Crenichthys baileyi</name>
    <name type="common">White River springfish</name>
    <dbReference type="NCBI Taxonomy" id="28760"/>
    <lineage>
        <taxon>Eukaryota</taxon>
        <taxon>Metazoa</taxon>
        <taxon>Chordata</taxon>
        <taxon>Craniata</taxon>
        <taxon>Vertebrata</taxon>
        <taxon>Euteleostomi</taxon>
        <taxon>Actinopterygii</taxon>
        <taxon>Neopterygii</taxon>
        <taxon>Teleostei</taxon>
        <taxon>Neoteleostei</taxon>
        <taxon>Acanthomorphata</taxon>
        <taxon>Ovalentaria</taxon>
        <taxon>Atherinomorphae</taxon>
        <taxon>Cyprinodontiformes</taxon>
        <taxon>Goodeidae</taxon>
        <taxon>Crenichthys</taxon>
    </lineage>
</organism>